<evidence type="ECO:0000313" key="2">
    <source>
        <dbReference type="EMBL" id="MFC3984551.1"/>
    </source>
</evidence>
<evidence type="ECO:0000313" key="3">
    <source>
        <dbReference type="Proteomes" id="UP001595698"/>
    </source>
</evidence>
<protein>
    <submittedName>
        <fullName evidence="2">DUF305 domain-containing protein</fullName>
    </submittedName>
</protein>
<keyword evidence="3" id="KW-1185">Reference proteome</keyword>
<accession>A0ABV8F9F9</accession>
<dbReference type="InterPro" id="IPR005183">
    <property type="entry name" value="DUF305_CopM-like"/>
</dbReference>
<evidence type="ECO:0000259" key="1">
    <source>
        <dbReference type="Pfam" id="PF03713"/>
    </source>
</evidence>
<dbReference type="Proteomes" id="UP001595698">
    <property type="component" value="Unassembled WGS sequence"/>
</dbReference>
<comment type="caution">
    <text evidence="2">The sequence shown here is derived from an EMBL/GenBank/DDBJ whole genome shotgun (WGS) entry which is preliminary data.</text>
</comment>
<dbReference type="InterPro" id="IPR012347">
    <property type="entry name" value="Ferritin-like"/>
</dbReference>
<dbReference type="EMBL" id="JBHSBC010000036">
    <property type="protein sequence ID" value="MFC3984551.1"/>
    <property type="molecule type" value="Genomic_DNA"/>
</dbReference>
<dbReference type="PANTHER" id="PTHR36933:SF1">
    <property type="entry name" value="SLL0788 PROTEIN"/>
    <property type="match status" value="1"/>
</dbReference>
<feature type="domain" description="DUF305" evidence="1">
    <location>
        <begin position="59"/>
        <end position="225"/>
    </location>
</feature>
<name>A0ABV8F9F9_9ACTN</name>
<dbReference type="PANTHER" id="PTHR36933">
    <property type="entry name" value="SLL0788 PROTEIN"/>
    <property type="match status" value="1"/>
</dbReference>
<dbReference type="Pfam" id="PF03713">
    <property type="entry name" value="DUF305"/>
    <property type="match status" value="1"/>
</dbReference>
<organism evidence="2 3">
    <name type="scientific">Streptosporangium jomthongense</name>
    <dbReference type="NCBI Taxonomy" id="1193683"/>
    <lineage>
        <taxon>Bacteria</taxon>
        <taxon>Bacillati</taxon>
        <taxon>Actinomycetota</taxon>
        <taxon>Actinomycetes</taxon>
        <taxon>Streptosporangiales</taxon>
        <taxon>Streptosporangiaceae</taxon>
        <taxon>Streptosporangium</taxon>
    </lineage>
</organism>
<proteinExistence type="predicted"/>
<sequence length="229" mass="24442">MAAPSFPARRVGLAALGVSAVLMACGGPGDLHVALVGPWIGAPAVSSTGVLAEEHNAQDVRFAQETILHHRQTLIMTGMAGTHTSNPRVRALAERIGRAEEAEIAQLTAWLRNWGEPAPGLGPCMTGPPGGGDDERGPCNRGPEDMGPGMHRGPHMMGWTDLETLDEASGTDFDRIFLDMMVWHHTDAIGLAVAERRDGLSPRATALAASIITRQKAELVQMRSMFTRL</sequence>
<gene>
    <name evidence="2" type="ORF">ACFOYY_30750</name>
</gene>
<dbReference type="Gene3D" id="1.20.1260.10">
    <property type="match status" value="1"/>
</dbReference>
<dbReference type="RefSeq" id="WP_386194483.1">
    <property type="nucleotide sequence ID" value="NZ_JBHSBC010000036.1"/>
</dbReference>
<reference evidence="3" key="1">
    <citation type="journal article" date="2019" name="Int. J. Syst. Evol. Microbiol.">
        <title>The Global Catalogue of Microorganisms (GCM) 10K type strain sequencing project: providing services to taxonomists for standard genome sequencing and annotation.</title>
        <authorList>
            <consortium name="The Broad Institute Genomics Platform"/>
            <consortium name="The Broad Institute Genome Sequencing Center for Infectious Disease"/>
            <person name="Wu L."/>
            <person name="Ma J."/>
        </authorList>
    </citation>
    <scope>NUCLEOTIDE SEQUENCE [LARGE SCALE GENOMIC DNA]</scope>
    <source>
        <strain evidence="3">TBRC 7912</strain>
    </source>
</reference>